<organism evidence="3 4">
    <name type="scientific">Peribacillus muralis</name>
    <dbReference type="NCBI Taxonomy" id="264697"/>
    <lineage>
        <taxon>Bacteria</taxon>
        <taxon>Bacillati</taxon>
        <taxon>Bacillota</taxon>
        <taxon>Bacilli</taxon>
        <taxon>Bacillales</taxon>
        <taxon>Bacillaceae</taxon>
        <taxon>Peribacillus</taxon>
    </lineage>
</organism>
<proteinExistence type="predicted"/>
<dbReference type="Pfam" id="PF00675">
    <property type="entry name" value="Peptidase_M16"/>
    <property type="match status" value="1"/>
</dbReference>
<dbReference type="RefSeq" id="WP_064462692.1">
    <property type="nucleotide sequence ID" value="NZ_CP017080.1"/>
</dbReference>
<dbReference type="PANTHER" id="PTHR11851">
    <property type="entry name" value="METALLOPROTEASE"/>
    <property type="match status" value="1"/>
</dbReference>
<dbReference type="KEGG" id="bmur:ABE28_020445"/>
<dbReference type="SUPFAM" id="SSF63411">
    <property type="entry name" value="LuxS/MPP-like metallohydrolase"/>
    <property type="match status" value="2"/>
</dbReference>
<dbReference type="STRING" id="264697.ABE28_020445"/>
<keyword evidence="4" id="KW-1185">Reference proteome</keyword>
<dbReference type="InterPro" id="IPR011765">
    <property type="entry name" value="Pept_M16_N"/>
</dbReference>
<evidence type="ECO:0000259" key="1">
    <source>
        <dbReference type="Pfam" id="PF00675"/>
    </source>
</evidence>
<dbReference type="InterPro" id="IPR011249">
    <property type="entry name" value="Metalloenz_LuxS/M16"/>
</dbReference>
<dbReference type="PANTHER" id="PTHR11851:SF134">
    <property type="entry name" value="ZINC-DEPENDENT PROTEASE"/>
    <property type="match status" value="1"/>
</dbReference>
<sequence>MFAGSRIEKKNISGLDTLLVNKKGFLENYILLSVGFGGGDSQSHHIPYGTAHFLEHLIIQNGQFDAIHEFGEIGASLNASTNFERTSFAVSCTEQLELNIKMILKLVQSISITNESVEKEKKIIKQEILQIHSNRRTSCYTSLLSDLYGKESGLAQPIIGNLESVESMDASMLEMCFHKFYSMENMKIIIIGDIHPEEVHAVIQLELGNSALKDKERYLPFIPVKRESLKIEAIDSNQSVLSWGNATSDGSDAGNPDRDIRKEFSIRIGLEILFGRTSEFQQKIHDHGFVDGGIDVKYDISDRYCFSSLSTITTKPSELMEEIHTTKKNVRKKSIGDVEFFISKRRIIGRIIDVYDHPAKLANSILDYSSRGLDFSGVLDVINAITKKEVIDALHSHMLN</sequence>
<dbReference type="GO" id="GO:0046872">
    <property type="term" value="F:metal ion binding"/>
    <property type="evidence" value="ECO:0007669"/>
    <property type="project" value="InterPro"/>
</dbReference>
<protein>
    <submittedName>
        <fullName evidence="3">Uncharacterized protein</fullName>
    </submittedName>
</protein>
<dbReference type="OrthoDB" id="9811314at2"/>
<reference evidence="3 4" key="1">
    <citation type="submission" date="2016-08" db="EMBL/GenBank/DDBJ databases">
        <title>Complete genome sequence of Bacillus muralis G25-68, a strain with toxicity to nematodes.</title>
        <authorList>
            <person name="Zheng Z."/>
        </authorList>
    </citation>
    <scope>NUCLEOTIDE SEQUENCE [LARGE SCALE GENOMIC DNA]</scope>
    <source>
        <strain evidence="3 4">G25-68</strain>
    </source>
</reference>
<dbReference type="AlphaFoldDB" id="A0A1B3XU53"/>
<dbReference type="Pfam" id="PF05193">
    <property type="entry name" value="Peptidase_M16_C"/>
    <property type="match status" value="1"/>
</dbReference>
<dbReference type="Proteomes" id="UP000077926">
    <property type="component" value="Chromosome"/>
</dbReference>
<name>A0A1B3XU53_9BACI</name>
<evidence type="ECO:0000259" key="2">
    <source>
        <dbReference type="Pfam" id="PF05193"/>
    </source>
</evidence>
<evidence type="ECO:0000313" key="3">
    <source>
        <dbReference type="EMBL" id="AOH56745.1"/>
    </source>
</evidence>
<dbReference type="InterPro" id="IPR007863">
    <property type="entry name" value="Peptidase_M16_C"/>
</dbReference>
<dbReference type="Gene3D" id="3.30.830.10">
    <property type="entry name" value="Metalloenzyme, LuxS/M16 peptidase-like"/>
    <property type="match status" value="2"/>
</dbReference>
<evidence type="ECO:0000313" key="4">
    <source>
        <dbReference type="Proteomes" id="UP000077926"/>
    </source>
</evidence>
<gene>
    <name evidence="3" type="ORF">ABE28_020445</name>
</gene>
<feature type="domain" description="Peptidase M16 N-terminal" evidence="1">
    <location>
        <begin position="48"/>
        <end position="151"/>
    </location>
</feature>
<feature type="domain" description="Peptidase M16 C-terminal" evidence="2">
    <location>
        <begin position="171"/>
        <end position="289"/>
    </location>
</feature>
<dbReference type="EMBL" id="CP017080">
    <property type="protein sequence ID" value="AOH56745.1"/>
    <property type="molecule type" value="Genomic_DNA"/>
</dbReference>
<dbReference type="InterPro" id="IPR050361">
    <property type="entry name" value="MPP/UQCRC_Complex"/>
</dbReference>
<accession>A0A1B3XU53</accession>